<evidence type="ECO:0000313" key="2">
    <source>
        <dbReference type="EMBL" id="KAK8889708.1"/>
    </source>
</evidence>
<name>A0ABR2KFJ5_9EUKA</name>
<gene>
    <name evidence="2" type="ORF">M9Y10_034461</name>
</gene>
<protein>
    <submittedName>
        <fullName evidence="2">Uncharacterized protein</fullName>
    </submittedName>
</protein>
<sequence length="292" mass="33929">MSARKGGRLANLTNKKPEINYTETDNADPNMGTDTRAAIDNLDFETAERITNNSRLSNHNYLRDTSAKLVMDLDEEDNRLRLEGLRIAQELERQAEDAAANITHDYQSRFVRLVTQHRQEADDLKERWIQHHRHAESVATKKIDDLKHTSKVLASCECYEAAKDLRDRTQLNEEQIKLNETSPVDQHFRDQFETMIRRHQEMYNALFNEMNTKIHLVRQEARVQNEKENVDITYREALSPVDMMKKISQSGEMSLAEKSSMIRTMTPSKLSPLSSRASSQMRQINIQEPLEE</sequence>
<dbReference type="EMBL" id="JAPFFF010000005">
    <property type="protein sequence ID" value="KAK8889708.1"/>
    <property type="molecule type" value="Genomic_DNA"/>
</dbReference>
<reference evidence="2 3" key="1">
    <citation type="submission" date="2024-04" db="EMBL/GenBank/DDBJ databases">
        <title>Tritrichomonas musculus Genome.</title>
        <authorList>
            <person name="Alves-Ferreira E."/>
            <person name="Grigg M."/>
            <person name="Lorenzi H."/>
            <person name="Galac M."/>
        </authorList>
    </citation>
    <scope>NUCLEOTIDE SEQUENCE [LARGE SCALE GENOMIC DNA]</scope>
    <source>
        <strain evidence="2 3">EAF2021</strain>
    </source>
</reference>
<comment type="caution">
    <text evidence="2">The sequence shown here is derived from an EMBL/GenBank/DDBJ whole genome shotgun (WGS) entry which is preliminary data.</text>
</comment>
<evidence type="ECO:0000256" key="1">
    <source>
        <dbReference type="SAM" id="MobiDB-lite"/>
    </source>
</evidence>
<accession>A0ABR2KFJ5</accession>
<proteinExistence type="predicted"/>
<feature type="compositionally biased region" description="Low complexity" evidence="1">
    <location>
        <begin position="267"/>
        <end position="279"/>
    </location>
</feature>
<evidence type="ECO:0000313" key="3">
    <source>
        <dbReference type="Proteomes" id="UP001470230"/>
    </source>
</evidence>
<keyword evidence="3" id="KW-1185">Reference proteome</keyword>
<organism evidence="2 3">
    <name type="scientific">Tritrichomonas musculus</name>
    <dbReference type="NCBI Taxonomy" id="1915356"/>
    <lineage>
        <taxon>Eukaryota</taxon>
        <taxon>Metamonada</taxon>
        <taxon>Parabasalia</taxon>
        <taxon>Tritrichomonadida</taxon>
        <taxon>Tritrichomonadidae</taxon>
        <taxon>Tritrichomonas</taxon>
    </lineage>
</organism>
<dbReference type="Proteomes" id="UP001470230">
    <property type="component" value="Unassembled WGS sequence"/>
</dbReference>
<feature type="region of interest" description="Disordered" evidence="1">
    <location>
        <begin position="263"/>
        <end position="292"/>
    </location>
</feature>